<organism evidence="2 3">
    <name type="scientific">Hwangdonia seohaensis</name>
    <dbReference type="NCBI Taxonomy" id="1240727"/>
    <lineage>
        <taxon>Bacteria</taxon>
        <taxon>Pseudomonadati</taxon>
        <taxon>Bacteroidota</taxon>
        <taxon>Flavobacteriia</taxon>
        <taxon>Flavobacteriales</taxon>
        <taxon>Flavobacteriaceae</taxon>
        <taxon>Hwangdonia</taxon>
    </lineage>
</organism>
<dbReference type="EC" id="2.4.-.-" evidence="2"/>
<dbReference type="InterPro" id="IPR001173">
    <property type="entry name" value="Glyco_trans_2-like"/>
</dbReference>
<keyword evidence="2" id="KW-0808">Transferase</keyword>
<dbReference type="GO" id="GO:0016757">
    <property type="term" value="F:glycosyltransferase activity"/>
    <property type="evidence" value="ECO:0007669"/>
    <property type="project" value="UniProtKB-KW"/>
</dbReference>
<dbReference type="SUPFAM" id="SSF53448">
    <property type="entry name" value="Nucleotide-diphospho-sugar transferases"/>
    <property type="match status" value="1"/>
</dbReference>
<gene>
    <name evidence="2" type="ORF">ACFQ2E_07660</name>
</gene>
<accession>A0ABW3RB08</accession>
<feature type="domain" description="Glycosyltransferase 2-like" evidence="1">
    <location>
        <begin position="4"/>
        <end position="154"/>
    </location>
</feature>
<dbReference type="CDD" id="cd00761">
    <property type="entry name" value="Glyco_tranf_GTA_type"/>
    <property type="match status" value="1"/>
</dbReference>
<reference evidence="3" key="1">
    <citation type="journal article" date="2019" name="Int. J. Syst. Evol. Microbiol.">
        <title>The Global Catalogue of Microorganisms (GCM) 10K type strain sequencing project: providing services to taxonomists for standard genome sequencing and annotation.</title>
        <authorList>
            <consortium name="The Broad Institute Genomics Platform"/>
            <consortium name="The Broad Institute Genome Sequencing Center for Infectious Disease"/>
            <person name="Wu L."/>
            <person name="Ma J."/>
        </authorList>
    </citation>
    <scope>NUCLEOTIDE SEQUENCE [LARGE SCALE GENOMIC DNA]</scope>
    <source>
        <strain evidence="3">CCUG 63246</strain>
    </source>
</reference>
<dbReference type="Pfam" id="PF00535">
    <property type="entry name" value="Glycos_transf_2"/>
    <property type="match status" value="1"/>
</dbReference>
<evidence type="ECO:0000259" key="1">
    <source>
        <dbReference type="Pfam" id="PF00535"/>
    </source>
</evidence>
<evidence type="ECO:0000313" key="2">
    <source>
        <dbReference type="EMBL" id="MFD1162289.1"/>
    </source>
</evidence>
<dbReference type="RefSeq" id="WP_311938496.1">
    <property type="nucleotide sequence ID" value="NZ_JAVSCK010000002.1"/>
</dbReference>
<evidence type="ECO:0000313" key="3">
    <source>
        <dbReference type="Proteomes" id="UP001597163"/>
    </source>
</evidence>
<name>A0ABW3RB08_9FLAO</name>
<proteinExistence type="predicted"/>
<keyword evidence="2" id="KW-0328">Glycosyltransferase</keyword>
<dbReference type="PANTHER" id="PTHR22916:SF3">
    <property type="entry name" value="UDP-GLCNAC:BETAGAL BETA-1,3-N-ACETYLGLUCOSAMINYLTRANSFERASE-LIKE PROTEIN 1"/>
    <property type="match status" value="1"/>
</dbReference>
<dbReference type="InterPro" id="IPR029044">
    <property type="entry name" value="Nucleotide-diphossugar_trans"/>
</dbReference>
<dbReference type="EMBL" id="JBHTLJ010000002">
    <property type="protein sequence ID" value="MFD1162289.1"/>
    <property type="molecule type" value="Genomic_DNA"/>
</dbReference>
<sequence>MKLSILIPMYNVESYIEKCLSSLLAQRISTRDYEIIVVNDGSTDKSLQIAETFSKNHSNIFIYSQENRGAVFTRNKMLKLAKGEYIYFVDADDYVANNSLNTVLDFAVSNQLDLVGFDTLITRSREVNTLDSTLEDSELSKIVTGTEFLRDNKNLRIEIWWYFIKKDFLNKHQVTFDRTDYDGDVVFTLKLFLEAKKVAYFPVKIYRYFQSSESTVRSGSDKAKKRIIDYFVALIDDFSRLIDEVKEKEIEHKKTIINNFNFRRDVFVFFTITKMVKGNLNFKEIKHNLIKCEAVGAYPIKHFNAEEFSALHYKVLKSLLNNKWTLYFVLKAYHSKSRKYILNSKNILGKNTRF</sequence>
<keyword evidence="3" id="KW-1185">Reference proteome</keyword>
<comment type="caution">
    <text evidence="2">The sequence shown here is derived from an EMBL/GenBank/DDBJ whole genome shotgun (WGS) entry which is preliminary data.</text>
</comment>
<protein>
    <submittedName>
        <fullName evidence="2">Glycosyltransferase</fullName>
        <ecNumber evidence="2">2.4.-.-</ecNumber>
    </submittedName>
</protein>
<dbReference type="PANTHER" id="PTHR22916">
    <property type="entry name" value="GLYCOSYLTRANSFERASE"/>
    <property type="match status" value="1"/>
</dbReference>
<dbReference type="Proteomes" id="UP001597163">
    <property type="component" value="Unassembled WGS sequence"/>
</dbReference>
<dbReference type="Gene3D" id="3.90.550.10">
    <property type="entry name" value="Spore Coat Polysaccharide Biosynthesis Protein SpsA, Chain A"/>
    <property type="match status" value="1"/>
</dbReference>